<dbReference type="AlphaFoldDB" id="A0A2P2G1T2"/>
<evidence type="ECO:0000313" key="2">
    <source>
        <dbReference type="Proteomes" id="UP000256220"/>
    </source>
</evidence>
<name>A0A2P2G1T2_AMYLU</name>
<gene>
    <name evidence="1" type="ORF">BB31_00125</name>
</gene>
<proteinExistence type="predicted"/>
<evidence type="ECO:0000313" key="1">
    <source>
        <dbReference type="EMBL" id="KFU82932.1"/>
    </source>
</evidence>
<protein>
    <submittedName>
        <fullName evidence="1">Uncharacterized protein</fullName>
    </submittedName>
</protein>
<keyword evidence="2" id="KW-1185">Reference proteome</keyword>
<sequence length="74" mass="8113">MTIDRLFVPAAFCGLVATMPPASATPFERLDWLDRTVDQLRGQVRGPHGLSALRLVEAINQVRHATHDEFASAA</sequence>
<reference evidence="1 2" key="1">
    <citation type="journal article" date="2014" name="Genome Announc.">
        <title>Draft Genome Sequence of Amycolatopsis lurida NRRL 2430, Producer of the Glycopeptide Family Antibiotic Ristocetin.</title>
        <authorList>
            <person name="Kwun M.J."/>
            <person name="Hong H.J."/>
        </authorList>
    </citation>
    <scope>NUCLEOTIDE SEQUENCE [LARGE SCALE GENOMIC DNA]</scope>
    <source>
        <strain evidence="1 2">NRRL 2430</strain>
    </source>
</reference>
<dbReference type="Proteomes" id="UP000256220">
    <property type="component" value="Unassembled WGS sequence"/>
</dbReference>
<organism evidence="1 2">
    <name type="scientific">Amycolatopsis lurida NRRL 2430</name>
    <dbReference type="NCBI Taxonomy" id="1460371"/>
    <lineage>
        <taxon>Bacteria</taxon>
        <taxon>Bacillati</taxon>
        <taxon>Actinomycetota</taxon>
        <taxon>Actinomycetes</taxon>
        <taxon>Pseudonocardiales</taxon>
        <taxon>Pseudonocardiaceae</taxon>
        <taxon>Amycolatopsis</taxon>
    </lineage>
</organism>
<accession>A0A2P2G1T2</accession>
<dbReference type="EMBL" id="JFBM01000001">
    <property type="protein sequence ID" value="KFU82932.1"/>
    <property type="molecule type" value="Genomic_DNA"/>
</dbReference>
<comment type="caution">
    <text evidence="1">The sequence shown here is derived from an EMBL/GenBank/DDBJ whole genome shotgun (WGS) entry which is preliminary data.</text>
</comment>